<dbReference type="EMBL" id="JAGQDE010000014">
    <property type="protein sequence ID" value="MBQ0960454.1"/>
    <property type="molecule type" value="Genomic_DNA"/>
</dbReference>
<dbReference type="Proteomes" id="UP000678374">
    <property type="component" value="Unassembled WGS sequence"/>
</dbReference>
<protein>
    <recommendedName>
        <fullName evidence="3">SIR2-like domain-containing protein</fullName>
    </recommendedName>
</protein>
<evidence type="ECO:0000313" key="1">
    <source>
        <dbReference type="EMBL" id="MBQ0960454.1"/>
    </source>
</evidence>
<gene>
    <name evidence="1" type="ORF">KAK06_15990</name>
</gene>
<proteinExistence type="predicted"/>
<keyword evidence="2" id="KW-1185">Reference proteome</keyword>
<organism evidence="1 2">
    <name type="scientific">Ideonella aquatica</name>
    <dbReference type="NCBI Taxonomy" id="2824119"/>
    <lineage>
        <taxon>Bacteria</taxon>
        <taxon>Pseudomonadati</taxon>
        <taxon>Pseudomonadota</taxon>
        <taxon>Betaproteobacteria</taxon>
        <taxon>Burkholderiales</taxon>
        <taxon>Sphaerotilaceae</taxon>
        <taxon>Ideonella</taxon>
    </lineage>
</organism>
<evidence type="ECO:0008006" key="3">
    <source>
        <dbReference type="Google" id="ProtNLM"/>
    </source>
</evidence>
<reference evidence="1" key="1">
    <citation type="submission" date="2021-04" db="EMBL/GenBank/DDBJ databases">
        <title>The genome sequence of Ideonella sp. 4Y11.</title>
        <authorList>
            <person name="Liu Y."/>
        </authorList>
    </citation>
    <scope>NUCLEOTIDE SEQUENCE</scope>
    <source>
        <strain evidence="1">4Y11</strain>
    </source>
</reference>
<accession>A0A940YM74</accession>
<sequence length="278" mass="31285">MKASELEMVPISEDSRARNNRADEFLFSFNRSQAKSIDAFLARRSEFSDLGKLAIAIQILKLEQPGVIYEGLAPGRWFSDLLHAMDAPWDQMNQNRISFVTFNYDRSLEFALSTALQYRHGKTPNEVEVLMKEFPIVHAYGQLGSLNPDDPSFVQYGAHSNPMDTRFLFRAMQGIQVIPEGRDGSDTFSEAQALISRADAICFLGFGFDETNVRRLGGESILGSGGETHFAASAFHLTKAETEKALRSICHNKWTSYYRDRMFNSDCANTLRESLILG</sequence>
<dbReference type="AlphaFoldDB" id="A0A940YM74"/>
<dbReference type="RefSeq" id="WP_210803123.1">
    <property type="nucleotide sequence ID" value="NZ_JAGQDE010000014.1"/>
</dbReference>
<evidence type="ECO:0000313" key="2">
    <source>
        <dbReference type="Proteomes" id="UP000678374"/>
    </source>
</evidence>
<comment type="caution">
    <text evidence="1">The sequence shown here is derived from an EMBL/GenBank/DDBJ whole genome shotgun (WGS) entry which is preliminary data.</text>
</comment>
<name>A0A940YM74_9BURK</name>